<feature type="domain" description="HAMP" evidence="11">
    <location>
        <begin position="312"/>
        <end position="366"/>
    </location>
</feature>
<dbReference type="InterPro" id="IPR033479">
    <property type="entry name" value="dCache_1"/>
</dbReference>
<sequence length="699" mass="76469">MDKTKKRSSLKNRLSIIFGTIVFISLGILGVLAARIARKAIEEKVYLQITEKADDTAKIVNERISGYFKTLESIARLEILRTNIPYTDKAEALKQELIFNPEFEALILCDKTGTEYLPGNIRLDVSQREWYRQAMQNKKCASEPEFSKATNTLAVYFSTPIYDNNKNIIGVLCGRTNGTELSDIIKDIIVGKTGECYILGITGTNIADRNIELVKSQYNSIEAAKTDASQKNIAEFEEKAVKSDEDLISYVHFKGKRMLNCSAKIKSTNWTVFCYAPANEFFYAVTQLRITLGLTGLIIIILAILIVYFVSHKAVKPIKITVDALKNIAQGEGDLTVRLYTKGNDEITDLSEYFNETINKIGSSVKAIGENTSSMRQIGEELSTNMTETASSINQISANIDGVKQQAITQAASVTETAATIEEIMRTIKQLNGSIETQSASVAQSSASVEQMVANIASITGTLAKSDKIIKELAYATAAGKETISSSNTITQKITEESGVLLEASSVIQHIASQTNLLAMNAAIEAAHAGEAGKGFAVVADEIRKLAEESSVQGKTITSTLKNLSGEIEALSESSKMVEEKFNAIFSLSENVKDMSKSVMEAMHEQENGSNEVLNAIRNINTVTMEVKAGSKEMLRGGENVAKEMNKLDGLTVTITGSMNEMASGAMQINNAIREVNWITQKNKDSIEVLVKEVEKFKV</sequence>
<dbReference type="InterPro" id="IPR004089">
    <property type="entry name" value="MCPsignal_dom"/>
</dbReference>
<dbReference type="Gene3D" id="3.30.450.20">
    <property type="entry name" value="PAS domain"/>
    <property type="match status" value="1"/>
</dbReference>
<evidence type="ECO:0000256" key="1">
    <source>
        <dbReference type="ARBA" id="ARBA00004651"/>
    </source>
</evidence>
<dbReference type="InterPro" id="IPR003660">
    <property type="entry name" value="HAMP_dom"/>
</dbReference>
<keyword evidence="5 9" id="KW-1133">Transmembrane helix</keyword>
<dbReference type="Gene3D" id="6.10.340.10">
    <property type="match status" value="1"/>
</dbReference>
<dbReference type="PROSITE" id="PS50111">
    <property type="entry name" value="CHEMOTAXIS_TRANSDUC_2"/>
    <property type="match status" value="1"/>
</dbReference>
<evidence type="ECO:0000256" key="5">
    <source>
        <dbReference type="ARBA" id="ARBA00022989"/>
    </source>
</evidence>
<evidence type="ECO:0000259" key="10">
    <source>
        <dbReference type="PROSITE" id="PS50111"/>
    </source>
</evidence>
<dbReference type="PANTHER" id="PTHR43531:SF11">
    <property type="entry name" value="METHYL-ACCEPTING CHEMOTAXIS PROTEIN 3"/>
    <property type="match status" value="1"/>
</dbReference>
<evidence type="ECO:0000256" key="3">
    <source>
        <dbReference type="ARBA" id="ARBA00022500"/>
    </source>
</evidence>
<evidence type="ECO:0000313" key="12">
    <source>
        <dbReference type="EMBL" id="QOW60294.1"/>
    </source>
</evidence>
<keyword evidence="3" id="KW-0145">Chemotaxis</keyword>
<keyword evidence="4 9" id="KW-0812">Transmembrane</keyword>
<dbReference type="InterPro" id="IPR051310">
    <property type="entry name" value="MCP_chemotaxis"/>
</dbReference>
<accession>A0A7S6WNK3</accession>
<dbReference type="GO" id="GO:0007165">
    <property type="term" value="P:signal transduction"/>
    <property type="evidence" value="ECO:0007669"/>
    <property type="project" value="UniProtKB-KW"/>
</dbReference>
<dbReference type="GO" id="GO:0006935">
    <property type="term" value="P:chemotaxis"/>
    <property type="evidence" value="ECO:0007669"/>
    <property type="project" value="UniProtKB-KW"/>
</dbReference>
<dbReference type="CDD" id="cd12912">
    <property type="entry name" value="PDC2_MCP_like"/>
    <property type="match status" value="1"/>
</dbReference>
<evidence type="ECO:0000256" key="2">
    <source>
        <dbReference type="ARBA" id="ARBA00022475"/>
    </source>
</evidence>
<dbReference type="GO" id="GO:0005886">
    <property type="term" value="C:plasma membrane"/>
    <property type="evidence" value="ECO:0007669"/>
    <property type="project" value="UniProtKB-SubCell"/>
</dbReference>
<proteinExistence type="inferred from homology"/>
<dbReference type="PROSITE" id="PS50885">
    <property type="entry name" value="HAMP"/>
    <property type="match status" value="1"/>
</dbReference>
<dbReference type="SUPFAM" id="SSF103190">
    <property type="entry name" value="Sensory domain-like"/>
    <property type="match status" value="1"/>
</dbReference>
<dbReference type="Gene3D" id="1.10.287.950">
    <property type="entry name" value="Methyl-accepting chemotaxis protein"/>
    <property type="match status" value="1"/>
</dbReference>
<dbReference type="SMART" id="SM00283">
    <property type="entry name" value="MA"/>
    <property type="match status" value="1"/>
</dbReference>
<keyword evidence="2" id="KW-1003">Cell membrane</keyword>
<dbReference type="Proteomes" id="UP000593915">
    <property type="component" value="Chromosome"/>
</dbReference>
<dbReference type="SUPFAM" id="SSF58104">
    <property type="entry name" value="Methyl-accepting chemotaxis protein (MCP) signaling domain"/>
    <property type="match status" value="2"/>
</dbReference>
<feature type="transmembrane region" description="Helical" evidence="9">
    <location>
        <begin position="290"/>
        <end position="310"/>
    </location>
</feature>
<dbReference type="GO" id="GO:0004888">
    <property type="term" value="F:transmembrane signaling receptor activity"/>
    <property type="evidence" value="ECO:0007669"/>
    <property type="project" value="TreeGrafter"/>
</dbReference>
<name>A0A7S6WNK3_9SPIR</name>
<gene>
    <name evidence="12" type="ORF">IFE08_10750</name>
</gene>
<dbReference type="Pfam" id="PF02743">
    <property type="entry name" value="dCache_1"/>
    <property type="match status" value="1"/>
</dbReference>
<evidence type="ECO:0000256" key="9">
    <source>
        <dbReference type="SAM" id="Phobius"/>
    </source>
</evidence>
<comment type="similarity">
    <text evidence="7">Belongs to the methyl-accepting chemotaxis (MCP) protein family.</text>
</comment>
<dbReference type="CDD" id="cd06225">
    <property type="entry name" value="HAMP"/>
    <property type="match status" value="1"/>
</dbReference>
<dbReference type="Pfam" id="PF00672">
    <property type="entry name" value="HAMP"/>
    <property type="match status" value="1"/>
</dbReference>
<comment type="subcellular location">
    <subcellularLocation>
        <location evidence="1">Cell membrane</location>
        <topology evidence="1">Multi-pass membrane protein</topology>
    </subcellularLocation>
</comment>
<dbReference type="EMBL" id="CP061839">
    <property type="protein sequence ID" value="QOW60294.1"/>
    <property type="molecule type" value="Genomic_DNA"/>
</dbReference>
<evidence type="ECO:0000256" key="4">
    <source>
        <dbReference type="ARBA" id="ARBA00022692"/>
    </source>
</evidence>
<dbReference type="Pfam" id="PF00015">
    <property type="entry name" value="MCPsignal"/>
    <property type="match status" value="1"/>
</dbReference>
<feature type="domain" description="Methyl-accepting transducer" evidence="10">
    <location>
        <begin position="413"/>
        <end position="642"/>
    </location>
</feature>
<keyword evidence="8" id="KW-0807">Transducer</keyword>
<evidence type="ECO:0000259" key="11">
    <source>
        <dbReference type="PROSITE" id="PS50885"/>
    </source>
</evidence>
<dbReference type="RefSeq" id="WP_024466538.1">
    <property type="nucleotide sequence ID" value="NZ_CP061839.1"/>
</dbReference>
<dbReference type="CDD" id="cd18773">
    <property type="entry name" value="PDC1_HK_sensor"/>
    <property type="match status" value="1"/>
</dbReference>
<evidence type="ECO:0000256" key="6">
    <source>
        <dbReference type="ARBA" id="ARBA00023136"/>
    </source>
</evidence>
<evidence type="ECO:0000256" key="7">
    <source>
        <dbReference type="ARBA" id="ARBA00029447"/>
    </source>
</evidence>
<dbReference type="AlphaFoldDB" id="A0A7S6WNK3"/>
<keyword evidence="6 9" id="KW-0472">Membrane</keyword>
<dbReference type="PANTHER" id="PTHR43531">
    <property type="entry name" value="PROTEIN ICFG"/>
    <property type="match status" value="1"/>
</dbReference>
<reference evidence="12 13" key="1">
    <citation type="submission" date="2020-09" db="EMBL/GenBank/DDBJ databases">
        <title>Characterization of Treponema spp. from bovine digital dermatitis in Korea.</title>
        <authorList>
            <person name="Espiritu H.M."/>
            <person name="Cho Y.I."/>
            <person name="Mamuad L."/>
        </authorList>
    </citation>
    <scope>NUCLEOTIDE SEQUENCE [LARGE SCALE GENOMIC DNA]</scope>
    <source>
        <strain evidence="12 13">KS1</strain>
    </source>
</reference>
<dbReference type="SMART" id="SM00304">
    <property type="entry name" value="HAMP"/>
    <property type="match status" value="1"/>
</dbReference>
<dbReference type="InterPro" id="IPR029151">
    <property type="entry name" value="Sensor-like_sf"/>
</dbReference>
<protein>
    <submittedName>
        <fullName evidence="12">Methyl-accepting chemotaxis protein</fullName>
    </submittedName>
</protein>
<evidence type="ECO:0000256" key="8">
    <source>
        <dbReference type="PROSITE-ProRule" id="PRU00284"/>
    </source>
</evidence>
<evidence type="ECO:0000313" key="13">
    <source>
        <dbReference type="Proteomes" id="UP000593915"/>
    </source>
</evidence>
<organism evidence="12 13">
    <name type="scientific">Treponema pedis</name>
    <dbReference type="NCBI Taxonomy" id="409322"/>
    <lineage>
        <taxon>Bacteria</taxon>
        <taxon>Pseudomonadati</taxon>
        <taxon>Spirochaetota</taxon>
        <taxon>Spirochaetia</taxon>
        <taxon>Spirochaetales</taxon>
        <taxon>Treponemataceae</taxon>
        <taxon>Treponema</taxon>
    </lineage>
</organism>